<dbReference type="GO" id="GO:0043023">
    <property type="term" value="F:ribosomal large subunit binding"/>
    <property type="evidence" value="ECO:0007669"/>
    <property type="project" value="UniProtKB-UniRule"/>
</dbReference>
<protein>
    <recommendedName>
        <fullName evidence="5">RQC P-site tRNA stabilizing factor</fullName>
        <shortName evidence="5">RqcP</shortName>
    </recommendedName>
    <alternativeName>
        <fullName evidence="5">Ribosome-associated protein quality control protein P</fullName>
    </alternativeName>
</protein>
<dbReference type="CDD" id="cd00165">
    <property type="entry name" value="S4"/>
    <property type="match status" value="1"/>
</dbReference>
<evidence type="ECO:0000256" key="1">
    <source>
        <dbReference type="ARBA" id="ARBA00022555"/>
    </source>
</evidence>
<comment type="caution">
    <text evidence="7">The sequence shown here is derived from an EMBL/GenBank/DDBJ whole genome shotgun (WGS) entry which is preliminary data.</text>
</comment>
<keyword evidence="2 5" id="KW-0699">rRNA-binding</keyword>
<dbReference type="AlphaFoldDB" id="A0A4Z0D2U1"/>
<keyword evidence="1 5" id="KW-0820">tRNA-binding</keyword>
<dbReference type="GO" id="GO:0019843">
    <property type="term" value="F:rRNA binding"/>
    <property type="evidence" value="ECO:0007669"/>
    <property type="project" value="UniProtKB-UniRule"/>
</dbReference>
<dbReference type="EMBL" id="SRIB01000010">
    <property type="protein sequence ID" value="TFZ39645.1"/>
    <property type="molecule type" value="Genomic_DNA"/>
</dbReference>
<evidence type="ECO:0000313" key="8">
    <source>
        <dbReference type="Proteomes" id="UP000298381"/>
    </source>
</evidence>
<dbReference type="Pfam" id="PF01479">
    <property type="entry name" value="S4"/>
    <property type="match status" value="1"/>
</dbReference>
<dbReference type="Gene3D" id="3.10.290.10">
    <property type="entry name" value="RNA-binding S4 domain"/>
    <property type="match status" value="1"/>
</dbReference>
<dbReference type="RefSeq" id="WP_135271413.1">
    <property type="nucleotide sequence ID" value="NZ_SRIB01000010.1"/>
</dbReference>
<dbReference type="GO" id="GO:0072344">
    <property type="term" value="P:rescue of stalled ribosome"/>
    <property type="evidence" value="ECO:0007669"/>
    <property type="project" value="UniProtKB-UniRule"/>
</dbReference>
<dbReference type="PIRSF" id="PIRSF038881">
    <property type="entry name" value="RNAbp_HP1423"/>
    <property type="match status" value="1"/>
</dbReference>
<dbReference type="Proteomes" id="UP000298381">
    <property type="component" value="Unassembled WGS sequence"/>
</dbReference>
<proteinExistence type="inferred from homology"/>
<reference evidence="7 8" key="1">
    <citation type="submission" date="2019-03" db="EMBL/GenBank/DDBJ databases">
        <title>Draft genome sequence data and analysis of a Fermenting Bacterium, Soehngenia longevitae strain 1933PT, isolated from petroleum reservoir in Azerbaijan.</title>
        <authorList>
            <person name="Grouzdev D.S."/>
            <person name="Bidzhieva S.K."/>
            <person name="Sokolova D.S."/>
            <person name="Tourova T.P."/>
            <person name="Poltaraus A.B."/>
            <person name="Nazina T.N."/>
        </authorList>
    </citation>
    <scope>NUCLEOTIDE SEQUENCE [LARGE SCALE GENOMIC DNA]</scope>
    <source>
        <strain evidence="7 8">1933P</strain>
    </source>
</reference>
<dbReference type="HAMAP" id="MF_00871">
    <property type="entry name" value="RqcP"/>
    <property type="match status" value="1"/>
</dbReference>
<feature type="domain" description="RNA-binding S4" evidence="6">
    <location>
        <begin position="1"/>
        <end position="62"/>
    </location>
</feature>
<comment type="function">
    <text evidence="5">Key component of the ribosome quality control system (RQC), a ribosome-associated complex that mediates the extraction of incompletely synthesized nascent chains from stalled ribosomes and their subsequent degradation. RqcH recruits Ala-charged tRNA, and with RqcP directs the elongation of stalled nascent chains on 50S ribosomal subunits, leading to non-templated C-terminal alanine extensions (Ala tail). The Ala tail promotes nascent chain degradation. RqcP is associated with the translocation-like movement of the peptidyl-tRNA from the A-site into the P-site.</text>
</comment>
<gene>
    <name evidence="5" type="primary">rqcP</name>
    <name evidence="7" type="ORF">E4100_07445</name>
</gene>
<dbReference type="PROSITE" id="PS50889">
    <property type="entry name" value="S4"/>
    <property type="match status" value="1"/>
</dbReference>
<keyword evidence="8" id="KW-1185">Reference proteome</keyword>
<dbReference type="InterPro" id="IPR002942">
    <property type="entry name" value="S4_RNA-bd"/>
</dbReference>
<comment type="similarity">
    <text evidence="5">Belongs to the RqcP family.</text>
</comment>
<evidence type="ECO:0000256" key="2">
    <source>
        <dbReference type="ARBA" id="ARBA00022730"/>
    </source>
</evidence>
<sequence length="80" mass="9127">MRIDKFLKDSRIIKRRTIAKEACDSGRVYINGKTAKAGDEVKPNDIVEIRFGNKNLKIEVLNAKENVSKAEATEMYKIIE</sequence>
<comment type="subunit">
    <text evidence="5">Associates with stalled 50S ribosomal subunits. Binds to RqcH, 23S rRNA and the P-site tRNA. Does not require RqcH for association with 50S subunits.</text>
</comment>
<dbReference type="GO" id="GO:0000049">
    <property type="term" value="F:tRNA binding"/>
    <property type="evidence" value="ECO:0007669"/>
    <property type="project" value="UniProtKB-UniRule"/>
</dbReference>
<evidence type="ECO:0000259" key="6">
    <source>
        <dbReference type="SMART" id="SM00363"/>
    </source>
</evidence>
<dbReference type="OrthoDB" id="9805210at2"/>
<name>A0A4Z0D2U1_9FIRM</name>
<dbReference type="InterPro" id="IPR036986">
    <property type="entry name" value="S4_RNA-bd_sf"/>
</dbReference>
<evidence type="ECO:0000256" key="3">
    <source>
        <dbReference type="ARBA" id="ARBA00022884"/>
    </source>
</evidence>
<accession>A0A4Z0D2U1</accession>
<evidence type="ECO:0000256" key="5">
    <source>
        <dbReference type="HAMAP-Rule" id="MF_00871"/>
    </source>
</evidence>
<organism evidence="7 8">
    <name type="scientific">Soehngenia longivitae</name>
    <dbReference type="NCBI Taxonomy" id="2562294"/>
    <lineage>
        <taxon>Bacteria</taxon>
        <taxon>Bacillati</taxon>
        <taxon>Bacillota</taxon>
        <taxon>Tissierellia</taxon>
        <taxon>Tissierellales</taxon>
        <taxon>Tissierellaceae</taxon>
        <taxon>Soehngenia</taxon>
    </lineage>
</organism>
<keyword evidence="3 5" id="KW-0694">RNA-binding</keyword>
<evidence type="ECO:0000313" key="7">
    <source>
        <dbReference type="EMBL" id="TFZ39645.1"/>
    </source>
</evidence>
<dbReference type="InterPro" id="IPR025490">
    <property type="entry name" value="RqcP"/>
</dbReference>
<keyword evidence="4 5" id="KW-0648">Protein biosynthesis</keyword>
<dbReference type="SMART" id="SM00363">
    <property type="entry name" value="S4"/>
    <property type="match status" value="1"/>
</dbReference>
<evidence type="ECO:0000256" key="4">
    <source>
        <dbReference type="ARBA" id="ARBA00022917"/>
    </source>
</evidence>
<dbReference type="SUPFAM" id="SSF55174">
    <property type="entry name" value="Alpha-L RNA-binding motif"/>
    <property type="match status" value="1"/>
</dbReference>